<dbReference type="Proteomes" id="UP001199469">
    <property type="component" value="Unassembled WGS sequence"/>
</dbReference>
<dbReference type="RefSeq" id="WP_230735867.1">
    <property type="nucleotide sequence ID" value="NZ_JAJNDB010000003.1"/>
</dbReference>
<dbReference type="InterPro" id="IPR037401">
    <property type="entry name" value="SnoaL-like"/>
</dbReference>
<comment type="caution">
    <text evidence="2">The sequence shown here is derived from an EMBL/GenBank/DDBJ whole genome shotgun (WGS) entry which is preliminary data.</text>
</comment>
<dbReference type="Pfam" id="PF12680">
    <property type="entry name" value="SnoaL_2"/>
    <property type="match status" value="1"/>
</dbReference>
<reference evidence="2 3" key="1">
    <citation type="submission" date="2021-11" db="EMBL/GenBank/DDBJ databases">
        <title>Draft genome sequence of Actinomycetospora sp. SF1 isolated from the rhizosphere soil.</title>
        <authorList>
            <person name="Duangmal K."/>
            <person name="Chantavorakit T."/>
        </authorList>
    </citation>
    <scope>NUCLEOTIDE SEQUENCE [LARGE SCALE GENOMIC DNA]</scope>
    <source>
        <strain evidence="2 3">TBRC 5722</strain>
    </source>
</reference>
<dbReference type="Gene3D" id="3.10.450.50">
    <property type="match status" value="1"/>
</dbReference>
<dbReference type="PANTHER" id="PTHR38436:SF1">
    <property type="entry name" value="ESTER CYCLASE"/>
    <property type="match status" value="1"/>
</dbReference>
<dbReference type="SUPFAM" id="SSF54427">
    <property type="entry name" value="NTF2-like"/>
    <property type="match status" value="1"/>
</dbReference>
<evidence type="ECO:0000313" key="2">
    <source>
        <dbReference type="EMBL" id="MCD2195128.1"/>
    </source>
</evidence>
<evidence type="ECO:0000259" key="1">
    <source>
        <dbReference type="Pfam" id="PF12680"/>
    </source>
</evidence>
<dbReference type="PANTHER" id="PTHR38436">
    <property type="entry name" value="POLYKETIDE CYCLASE SNOAL-LIKE DOMAIN"/>
    <property type="match status" value="1"/>
</dbReference>
<proteinExistence type="predicted"/>
<keyword evidence="3" id="KW-1185">Reference proteome</keyword>
<feature type="domain" description="SnoaL-like" evidence="1">
    <location>
        <begin position="23"/>
        <end position="136"/>
    </location>
</feature>
<accession>A0ABS8PA22</accession>
<gene>
    <name evidence="2" type="ORF">LQ327_17310</name>
</gene>
<dbReference type="InterPro" id="IPR032710">
    <property type="entry name" value="NTF2-like_dom_sf"/>
</dbReference>
<dbReference type="EMBL" id="JAJNDB010000003">
    <property type="protein sequence ID" value="MCD2195128.1"/>
    <property type="molecule type" value="Genomic_DNA"/>
</dbReference>
<evidence type="ECO:0000313" key="3">
    <source>
        <dbReference type="Proteomes" id="UP001199469"/>
    </source>
</evidence>
<protein>
    <submittedName>
        <fullName evidence="2">Ester cyclase</fullName>
    </submittedName>
</protein>
<name>A0ABS8PA22_9PSEU</name>
<dbReference type="InterPro" id="IPR009959">
    <property type="entry name" value="Cyclase_SnoaL-like"/>
</dbReference>
<organism evidence="2 3">
    <name type="scientific">Actinomycetospora endophytica</name>
    <dbReference type="NCBI Taxonomy" id="2291215"/>
    <lineage>
        <taxon>Bacteria</taxon>
        <taxon>Bacillati</taxon>
        <taxon>Actinomycetota</taxon>
        <taxon>Actinomycetes</taxon>
        <taxon>Pseudonocardiales</taxon>
        <taxon>Pseudonocardiaceae</taxon>
        <taxon>Actinomycetospora</taxon>
    </lineage>
</organism>
<sequence>MVAPSADVTVLDRDFAERWYREGWIRAWNENRPELCREILTEDFVLDSPTTRHTRSLVQGPEAAAAYIRYVLGAYPDLQWEVTDPPLYSDHVARAAFNWRGTGHFTGRLDPPGIDGTGRAFEFAGLEVFDFRGDRACYLNASYDLLGLMKQIGVHGSSGRRAG</sequence>